<evidence type="ECO:0000313" key="2">
    <source>
        <dbReference type="EMBL" id="PKA43226.1"/>
    </source>
</evidence>
<comment type="caution">
    <text evidence="2">The sequence shown here is derived from an EMBL/GenBank/DDBJ whole genome shotgun (WGS) entry which is preliminary data.</text>
</comment>
<reference evidence="2 3" key="2">
    <citation type="submission" date="2017-12" db="EMBL/GenBank/DDBJ databases">
        <title>Genome sequence of Rhizobium sullae HCNT1 isolated from Sulla coronaria nodules and featuring peculiar denitrification phenotypes.</title>
        <authorList>
            <person name="De Diego-Diaz B."/>
            <person name="Treu L."/>
            <person name="Campanaro S."/>
            <person name="Da Silva Duarte V."/>
            <person name="Basaglia M."/>
            <person name="Favaro L."/>
            <person name="Casella S."/>
            <person name="Squartini A."/>
        </authorList>
    </citation>
    <scope>NUCLEOTIDE SEQUENCE [LARGE SCALE GENOMIC DNA]</scope>
    <source>
        <strain evidence="2 3">HCNT1</strain>
    </source>
</reference>
<proteinExistence type="predicted"/>
<organism evidence="2 3">
    <name type="scientific">Rhizobium sullae</name>
    <name type="common">Rhizobium hedysari</name>
    <dbReference type="NCBI Taxonomy" id="50338"/>
    <lineage>
        <taxon>Bacteria</taxon>
        <taxon>Pseudomonadati</taxon>
        <taxon>Pseudomonadota</taxon>
        <taxon>Alphaproteobacteria</taxon>
        <taxon>Hyphomicrobiales</taxon>
        <taxon>Rhizobiaceae</taxon>
        <taxon>Rhizobium/Agrobacterium group</taxon>
        <taxon>Rhizobium</taxon>
    </lineage>
</organism>
<feature type="transmembrane region" description="Helical" evidence="1">
    <location>
        <begin position="20"/>
        <end position="38"/>
    </location>
</feature>
<accession>A0A2N0DAV6</accession>
<sequence length="126" mass="14234">MLRQIYDPKVTRELAVMRVVLPLVGLVICIAILALYLWRLHHFERTVATIEAVWEEEVNRRGVRIVTMAELSFSRTGPTGESIACRYIFEIGTPRHGFAVGDKLDIVPATGTCQRADIIGRSEREP</sequence>
<evidence type="ECO:0008006" key="4">
    <source>
        <dbReference type="Google" id="ProtNLM"/>
    </source>
</evidence>
<dbReference type="AlphaFoldDB" id="A0A2N0DAV6"/>
<evidence type="ECO:0000313" key="3">
    <source>
        <dbReference type="Proteomes" id="UP000232164"/>
    </source>
</evidence>
<dbReference type="Proteomes" id="UP000232164">
    <property type="component" value="Unassembled WGS sequence"/>
</dbReference>
<gene>
    <name evidence="2" type="ORF">CWR43_14375</name>
</gene>
<dbReference type="EMBL" id="PIQN01000008">
    <property type="protein sequence ID" value="PKA43226.1"/>
    <property type="molecule type" value="Genomic_DNA"/>
</dbReference>
<protein>
    <recommendedName>
        <fullName evidence="4">DUF3592 domain-containing protein</fullName>
    </recommendedName>
</protein>
<reference evidence="2 3" key="1">
    <citation type="submission" date="2017-11" db="EMBL/GenBank/DDBJ databases">
        <authorList>
            <person name="Han C.G."/>
        </authorList>
    </citation>
    <scope>NUCLEOTIDE SEQUENCE [LARGE SCALE GENOMIC DNA]</scope>
    <source>
        <strain evidence="2 3">HCNT1</strain>
    </source>
</reference>
<evidence type="ECO:0000256" key="1">
    <source>
        <dbReference type="SAM" id="Phobius"/>
    </source>
</evidence>
<keyword evidence="1" id="KW-0812">Transmembrane</keyword>
<keyword evidence="1" id="KW-1133">Transmembrane helix</keyword>
<keyword evidence="1" id="KW-0472">Membrane</keyword>
<name>A0A2N0DAV6_RHISU</name>